<evidence type="ECO:0000313" key="2">
    <source>
        <dbReference type="Proteomes" id="UP001234297"/>
    </source>
</evidence>
<gene>
    <name evidence="1" type="ORF">MRB53_012708</name>
</gene>
<reference evidence="1 2" key="1">
    <citation type="journal article" date="2022" name="Hortic Res">
        <title>A haplotype resolved chromosomal level avocado genome allows analysis of novel avocado genes.</title>
        <authorList>
            <person name="Nath O."/>
            <person name="Fletcher S.J."/>
            <person name="Hayward A."/>
            <person name="Shaw L.M."/>
            <person name="Masouleh A.K."/>
            <person name="Furtado A."/>
            <person name="Henry R.J."/>
            <person name="Mitter N."/>
        </authorList>
    </citation>
    <scope>NUCLEOTIDE SEQUENCE [LARGE SCALE GENOMIC DNA]</scope>
    <source>
        <strain evidence="2">cv. Hass</strain>
    </source>
</reference>
<keyword evidence="2" id="KW-1185">Reference proteome</keyword>
<dbReference type="EMBL" id="CM056811">
    <property type="protein sequence ID" value="KAJ8638441.1"/>
    <property type="molecule type" value="Genomic_DNA"/>
</dbReference>
<name>A0ACC2LY33_PERAE</name>
<organism evidence="1 2">
    <name type="scientific">Persea americana</name>
    <name type="common">Avocado</name>
    <dbReference type="NCBI Taxonomy" id="3435"/>
    <lineage>
        <taxon>Eukaryota</taxon>
        <taxon>Viridiplantae</taxon>
        <taxon>Streptophyta</taxon>
        <taxon>Embryophyta</taxon>
        <taxon>Tracheophyta</taxon>
        <taxon>Spermatophyta</taxon>
        <taxon>Magnoliopsida</taxon>
        <taxon>Magnoliidae</taxon>
        <taxon>Laurales</taxon>
        <taxon>Lauraceae</taxon>
        <taxon>Persea</taxon>
    </lineage>
</organism>
<protein>
    <submittedName>
        <fullName evidence="1">Uncharacterized protein</fullName>
    </submittedName>
</protein>
<dbReference type="Proteomes" id="UP001234297">
    <property type="component" value="Chromosome 3"/>
</dbReference>
<accession>A0ACC2LY33</accession>
<proteinExistence type="predicted"/>
<comment type="caution">
    <text evidence="1">The sequence shown here is derived from an EMBL/GenBank/DDBJ whole genome shotgun (WGS) entry which is preliminary data.</text>
</comment>
<sequence length="82" mass="9325">MESLDEEDQAIGCKWFYKVDEGASSAGRVQFEVPNHNVIYYKEQFYAVETAGALLAVEIDPQPKINRITPCLKKHAATCKRY</sequence>
<evidence type="ECO:0000313" key="1">
    <source>
        <dbReference type="EMBL" id="KAJ8638441.1"/>
    </source>
</evidence>